<evidence type="ECO:0000313" key="2">
    <source>
        <dbReference type="EMBL" id="MER7179600.1"/>
    </source>
</evidence>
<comment type="caution">
    <text evidence="2">The sequence shown here is derived from an EMBL/GenBank/DDBJ whole genome shotgun (WGS) entry which is preliminary data.</text>
</comment>
<accession>A0ABV1WRW7</accession>
<reference evidence="2 3" key="1">
    <citation type="submission" date="2024-06" db="EMBL/GenBank/DDBJ databases">
        <title>The Natural Products Discovery Center: Release of the First 8490 Sequenced Strains for Exploring Actinobacteria Biosynthetic Diversity.</title>
        <authorList>
            <person name="Kalkreuter E."/>
            <person name="Kautsar S.A."/>
            <person name="Yang D."/>
            <person name="Bader C.D."/>
            <person name="Teijaro C.N."/>
            <person name="Fluegel L."/>
            <person name="Davis C.M."/>
            <person name="Simpson J.R."/>
            <person name="Lauterbach L."/>
            <person name="Steele A.D."/>
            <person name="Gui C."/>
            <person name="Meng S."/>
            <person name="Li G."/>
            <person name="Viehrig K."/>
            <person name="Ye F."/>
            <person name="Su P."/>
            <person name="Kiefer A.F."/>
            <person name="Nichols A."/>
            <person name="Cepeda A.J."/>
            <person name="Yan W."/>
            <person name="Fan B."/>
            <person name="Jiang Y."/>
            <person name="Adhikari A."/>
            <person name="Zheng C.-J."/>
            <person name="Schuster L."/>
            <person name="Cowan T.M."/>
            <person name="Smanski M.J."/>
            <person name="Chevrette M.G."/>
            <person name="De Carvalho L.P.S."/>
            <person name="Shen B."/>
        </authorList>
    </citation>
    <scope>NUCLEOTIDE SEQUENCE [LARGE SCALE GENOMIC DNA]</scope>
    <source>
        <strain evidence="2 3">NPDC000234</strain>
    </source>
</reference>
<dbReference type="Proteomes" id="UP001474181">
    <property type="component" value="Unassembled WGS sequence"/>
</dbReference>
<organism evidence="2 3">
    <name type="scientific">Streptomyces hyaluromycini</name>
    <dbReference type="NCBI Taxonomy" id="1377993"/>
    <lineage>
        <taxon>Bacteria</taxon>
        <taxon>Bacillati</taxon>
        <taxon>Actinomycetota</taxon>
        <taxon>Actinomycetes</taxon>
        <taxon>Kitasatosporales</taxon>
        <taxon>Streptomycetaceae</taxon>
        <taxon>Streptomyces</taxon>
    </lineage>
</organism>
<evidence type="ECO:0000313" key="3">
    <source>
        <dbReference type="Proteomes" id="UP001474181"/>
    </source>
</evidence>
<gene>
    <name evidence="2" type="ORF">ABT404_08960</name>
</gene>
<feature type="compositionally biased region" description="Basic and acidic residues" evidence="1">
    <location>
        <begin position="1"/>
        <end position="14"/>
    </location>
</feature>
<feature type="region of interest" description="Disordered" evidence="1">
    <location>
        <begin position="1"/>
        <end position="75"/>
    </location>
</feature>
<evidence type="ECO:0000256" key="1">
    <source>
        <dbReference type="SAM" id="MobiDB-lite"/>
    </source>
</evidence>
<feature type="compositionally biased region" description="Basic and acidic residues" evidence="1">
    <location>
        <begin position="66"/>
        <end position="75"/>
    </location>
</feature>
<keyword evidence="3" id="KW-1185">Reference proteome</keyword>
<feature type="compositionally biased region" description="Basic and acidic residues" evidence="1">
    <location>
        <begin position="40"/>
        <end position="54"/>
    </location>
</feature>
<proteinExistence type="predicted"/>
<dbReference type="EMBL" id="JBEPEK010000045">
    <property type="protein sequence ID" value="MER7179600.1"/>
    <property type="molecule type" value="Genomic_DNA"/>
</dbReference>
<feature type="compositionally biased region" description="Acidic residues" evidence="1">
    <location>
        <begin position="55"/>
        <end position="65"/>
    </location>
</feature>
<sequence>MANDEKPGKDRTDELQELIDQLTSDAASGTGAPTGPPRGESLREAVHRRMRELDDASQADEEATEEDPRPDNESS</sequence>
<dbReference type="RefSeq" id="WP_350778925.1">
    <property type="nucleotide sequence ID" value="NZ_JBEPEK010000045.1"/>
</dbReference>
<name>A0ABV1WRW7_9ACTN</name>
<protein>
    <submittedName>
        <fullName evidence="2">Uncharacterized protein</fullName>
    </submittedName>
</protein>